<evidence type="ECO:0000313" key="3">
    <source>
        <dbReference type="Proteomes" id="UP000008181"/>
    </source>
</evidence>
<feature type="region of interest" description="Disordered" evidence="1">
    <location>
        <begin position="238"/>
        <end position="286"/>
    </location>
</feature>
<reference evidence="2 3" key="1">
    <citation type="journal article" date="2011" name="Nat. Biotechnol.">
        <title>Comparative genomic analysis of the thermophilic biomass-degrading fungi Myceliophthora thermophila and Thielavia terrestris.</title>
        <authorList>
            <person name="Berka R.M."/>
            <person name="Grigoriev I.V."/>
            <person name="Otillar R."/>
            <person name="Salamov A."/>
            <person name="Grimwood J."/>
            <person name="Reid I."/>
            <person name="Ishmael N."/>
            <person name="John T."/>
            <person name="Darmond C."/>
            <person name="Moisan M.-C."/>
            <person name="Henrissat B."/>
            <person name="Coutinho P.M."/>
            <person name="Lombard V."/>
            <person name="Natvig D.O."/>
            <person name="Lindquist E."/>
            <person name="Schmutz J."/>
            <person name="Lucas S."/>
            <person name="Harris P."/>
            <person name="Powlowski J."/>
            <person name="Bellemare A."/>
            <person name="Taylor D."/>
            <person name="Butler G."/>
            <person name="de Vries R.P."/>
            <person name="Allijn I.E."/>
            <person name="van den Brink J."/>
            <person name="Ushinsky S."/>
            <person name="Storms R."/>
            <person name="Powell A.J."/>
            <person name="Paulsen I.T."/>
            <person name="Elbourne L.D.H."/>
            <person name="Baker S.E."/>
            <person name="Magnuson J."/>
            <person name="LaBoissiere S."/>
            <person name="Clutterbuck A.J."/>
            <person name="Martinez D."/>
            <person name="Wogulis M."/>
            <person name="de Leon A.L."/>
            <person name="Rey M.W."/>
            <person name="Tsang A."/>
        </authorList>
    </citation>
    <scope>NUCLEOTIDE SEQUENCE [LARGE SCALE GENOMIC DNA]</scope>
    <source>
        <strain evidence="3">ATCC 38088 / NRRL 8126</strain>
    </source>
</reference>
<dbReference type="AlphaFoldDB" id="G2QQJ7"/>
<evidence type="ECO:0000256" key="1">
    <source>
        <dbReference type="SAM" id="MobiDB-lite"/>
    </source>
</evidence>
<accession>G2QQJ7</accession>
<organism evidence="2 3">
    <name type="scientific">Thermothielavioides terrestris (strain ATCC 38088 / NRRL 8126)</name>
    <name type="common">Thielavia terrestris</name>
    <dbReference type="NCBI Taxonomy" id="578455"/>
    <lineage>
        <taxon>Eukaryota</taxon>
        <taxon>Fungi</taxon>
        <taxon>Dikarya</taxon>
        <taxon>Ascomycota</taxon>
        <taxon>Pezizomycotina</taxon>
        <taxon>Sordariomycetes</taxon>
        <taxon>Sordariomycetidae</taxon>
        <taxon>Sordariales</taxon>
        <taxon>Chaetomiaceae</taxon>
        <taxon>Thermothielavioides</taxon>
        <taxon>Thermothielavioides terrestris</taxon>
    </lineage>
</organism>
<dbReference type="KEGG" id="ttt:THITE_2106528"/>
<gene>
    <name evidence="2" type="ORF">THITE_2106528</name>
</gene>
<dbReference type="RefSeq" id="XP_003648743.1">
    <property type="nucleotide sequence ID" value="XM_003648695.1"/>
</dbReference>
<name>G2QQJ7_THETT</name>
<feature type="compositionally biased region" description="Polar residues" evidence="1">
    <location>
        <begin position="274"/>
        <end position="286"/>
    </location>
</feature>
<dbReference type="OrthoDB" id="4578619at2759"/>
<dbReference type="EMBL" id="CP003009">
    <property type="protein sequence ID" value="AEO62407.1"/>
    <property type="molecule type" value="Genomic_DNA"/>
</dbReference>
<protein>
    <submittedName>
        <fullName evidence="2">Uncharacterized protein</fullName>
    </submittedName>
</protein>
<feature type="region of interest" description="Disordered" evidence="1">
    <location>
        <begin position="66"/>
        <end position="120"/>
    </location>
</feature>
<keyword evidence="3" id="KW-1185">Reference proteome</keyword>
<evidence type="ECO:0000313" key="2">
    <source>
        <dbReference type="EMBL" id="AEO62407.1"/>
    </source>
</evidence>
<dbReference type="GeneID" id="11521536"/>
<feature type="compositionally biased region" description="Polar residues" evidence="1">
    <location>
        <begin position="163"/>
        <end position="174"/>
    </location>
</feature>
<dbReference type="eggNOG" id="ENOG502RIZ0">
    <property type="taxonomic scope" value="Eukaryota"/>
</dbReference>
<feature type="region of interest" description="Disordered" evidence="1">
    <location>
        <begin position="144"/>
        <end position="201"/>
    </location>
</feature>
<sequence length="286" mass="30232">MSNDRPAKPRGLRKLLFGDRGINIRSPAPGRYSSAVCGYWTGLEASNPKTIPDEADPYTQALKQLSASHSPALDDLPLRRPVATGASSPTQSGGMPEQVAQISPAEDTTHQGSDGRPQITGRRYHRLADGGVYVEFVDVSAHEHHGHAPTNKVQPASGIPPFNTISSTNHAQGSGTLGAPDHAATEGSRPSTPPIPPISPARRNAVHNLQQASVAAATAPIGLAQEVREAYGSRWTHPWRISAPADPHGGGGAPELRKGESSNSMRDDEVTRGSRASRTSSEVARR</sequence>
<proteinExistence type="predicted"/>
<dbReference type="HOGENOM" id="CLU_973808_0_0_1"/>
<dbReference type="Proteomes" id="UP000008181">
    <property type="component" value="Chromosome 1"/>
</dbReference>
<feature type="compositionally biased region" description="Basic and acidic residues" evidence="1">
    <location>
        <begin position="255"/>
        <end position="272"/>
    </location>
</feature>